<keyword evidence="1" id="KW-0472">Membrane</keyword>
<evidence type="ECO:0000313" key="3">
    <source>
        <dbReference type="Proteomes" id="UP001178288"/>
    </source>
</evidence>
<feature type="transmembrane region" description="Helical" evidence="1">
    <location>
        <begin position="28"/>
        <end position="48"/>
    </location>
</feature>
<feature type="transmembrane region" description="Helical" evidence="1">
    <location>
        <begin position="201"/>
        <end position="227"/>
    </location>
</feature>
<evidence type="ECO:0000256" key="1">
    <source>
        <dbReference type="SAM" id="Phobius"/>
    </source>
</evidence>
<feature type="transmembrane region" description="Helical" evidence="1">
    <location>
        <begin position="123"/>
        <end position="148"/>
    </location>
</feature>
<proteinExistence type="predicted"/>
<keyword evidence="1" id="KW-1133">Transmembrane helix</keyword>
<feature type="transmembrane region" description="Helical" evidence="1">
    <location>
        <begin position="93"/>
        <end position="111"/>
    </location>
</feature>
<organism evidence="2 3">
    <name type="scientific">Neobacillus novalis</name>
    <dbReference type="NCBI Taxonomy" id="220687"/>
    <lineage>
        <taxon>Bacteria</taxon>
        <taxon>Bacillati</taxon>
        <taxon>Bacillota</taxon>
        <taxon>Bacilli</taxon>
        <taxon>Bacillales</taxon>
        <taxon>Bacillaceae</taxon>
        <taxon>Neobacillus</taxon>
    </lineage>
</organism>
<reference evidence="2" key="1">
    <citation type="submission" date="2023-05" db="EMBL/GenBank/DDBJ databases">
        <title>Comparative genomics of Bacillaceae isolates and their secondary metabolite potential.</title>
        <authorList>
            <person name="Song L."/>
            <person name="Nielsen L.J."/>
            <person name="Mohite O."/>
            <person name="Xu X."/>
            <person name="Weber T."/>
            <person name="Kovacs A.T."/>
        </authorList>
    </citation>
    <scope>NUCLEOTIDE SEQUENCE</scope>
    <source>
        <strain evidence="2">XLM17</strain>
    </source>
</reference>
<name>A0AA95SC78_9BACI</name>
<sequence length="250" mass="28385">MLKNSNETDFYELKSVANGRLSPDRISAFFWVTFLISAVSTIVVVVGADSMMFIRDAWIQFIRIDIFILLAQLVIAIFFTFSKNTYKFQRVQSILLAIISVKFSLDFYKVYFLALEDRLAPDYMWITGFVLIGGGLVYLFLSTWRAIIRVKKGAFQKGGKLLYDFQTSKGHISLSFVIGATIIGGSIIKTLSSNGSGFAEIYILLGVFALLQYLLALAWPEFFLLAYCKCRFDSFLKNQPKKLAERGLKR</sequence>
<gene>
    <name evidence="2" type="ORF">QNH39_25125</name>
</gene>
<dbReference type="KEGG" id="nnv:QNH39_25125"/>
<accession>A0AA95SC78</accession>
<dbReference type="Proteomes" id="UP001178288">
    <property type="component" value="Chromosome"/>
</dbReference>
<dbReference type="AlphaFoldDB" id="A0AA95SC78"/>
<protein>
    <submittedName>
        <fullName evidence="2">Uncharacterized protein</fullName>
    </submittedName>
</protein>
<keyword evidence="3" id="KW-1185">Reference proteome</keyword>
<dbReference type="RefSeq" id="WP_066092947.1">
    <property type="nucleotide sequence ID" value="NZ_CP126114.1"/>
</dbReference>
<feature type="transmembrane region" description="Helical" evidence="1">
    <location>
        <begin position="169"/>
        <end position="189"/>
    </location>
</feature>
<feature type="transmembrane region" description="Helical" evidence="1">
    <location>
        <begin position="60"/>
        <end position="81"/>
    </location>
</feature>
<keyword evidence="1" id="KW-0812">Transmembrane</keyword>
<evidence type="ECO:0000313" key="2">
    <source>
        <dbReference type="EMBL" id="WHY85843.1"/>
    </source>
</evidence>
<dbReference type="EMBL" id="CP126114">
    <property type="protein sequence ID" value="WHY85843.1"/>
    <property type="molecule type" value="Genomic_DNA"/>
</dbReference>